<dbReference type="Gene3D" id="3.40.50.1360">
    <property type="match status" value="1"/>
</dbReference>
<evidence type="ECO:0000313" key="4">
    <source>
        <dbReference type="EMBL" id="MBM9433508.1"/>
    </source>
</evidence>
<proteinExistence type="predicted"/>
<dbReference type="Pfam" id="PF01182">
    <property type="entry name" value="Glucosamine_iso"/>
    <property type="match status" value="1"/>
</dbReference>
<dbReference type="EMBL" id="JAFFJS010000004">
    <property type="protein sequence ID" value="MBM9433508.1"/>
    <property type="molecule type" value="Genomic_DNA"/>
</dbReference>
<evidence type="ECO:0000256" key="2">
    <source>
        <dbReference type="ARBA" id="ARBA00023277"/>
    </source>
</evidence>
<keyword evidence="5" id="KW-1185">Reference proteome</keyword>
<comment type="caution">
    <text evidence="4">The sequence shown here is derived from an EMBL/GenBank/DDBJ whole genome shotgun (WGS) entry which is preliminary data.</text>
</comment>
<gene>
    <name evidence="4" type="ORF">JVW63_07350</name>
</gene>
<name>A0ABS2TFS4_9ACTO</name>
<evidence type="ECO:0000256" key="1">
    <source>
        <dbReference type="ARBA" id="ARBA00022801"/>
    </source>
</evidence>
<dbReference type="PANTHER" id="PTHR11280:SF5">
    <property type="entry name" value="GLUCOSAMINE-6-PHOSPHATE ISOMERASE"/>
    <property type="match status" value="1"/>
</dbReference>
<keyword evidence="1" id="KW-0378">Hydrolase</keyword>
<dbReference type="InterPro" id="IPR004547">
    <property type="entry name" value="Glucosamine6P_isomerase"/>
</dbReference>
<feature type="domain" description="Glucosamine/galactosamine-6-phosphate isomerase" evidence="3">
    <location>
        <begin position="9"/>
        <end position="228"/>
    </location>
</feature>
<dbReference type="Proteomes" id="UP000705983">
    <property type="component" value="Unassembled WGS sequence"/>
</dbReference>
<dbReference type="InterPro" id="IPR006148">
    <property type="entry name" value="Glc/Gal-6P_isomerase"/>
</dbReference>
<dbReference type="CDD" id="cd01399">
    <property type="entry name" value="GlcN6P_deaminase"/>
    <property type="match status" value="1"/>
</dbReference>
<reference evidence="5" key="1">
    <citation type="submission" date="2021-02" db="EMBL/GenBank/DDBJ databases">
        <title>Leucobacter sp. CX169.</title>
        <authorList>
            <person name="Cheng Y."/>
        </authorList>
    </citation>
    <scope>NUCLEOTIDE SEQUENCE [LARGE SCALE GENOMIC DNA]</scope>
    <source>
        <strain evidence="5">JY899</strain>
    </source>
</reference>
<dbReference type="RefSeq" id="WP_187996775.1">
    <property type="nucleotide sequence ID" value="NZ_JACEXG010000004.1"/>
</dbReference>
<sequence length="250" mass="26690">MRIIIRDTAQEASRLAASQIITSLPTNGRLGVATGSTPLALYGFLREAHAAGEFTLEGCSAWALDEYVQIPEDHPERYRNVLLNELVENGGTGLAADDLHTPDGAAEDPEQAARDYESQIAPGVDVQILGLGSNGHIGFNEPAGSLSSRTHVGHLTPTTRSDNARFFGNDIDAVPSLCITQGLATIMSAREIVLLAFGEGKAEAIAQIVEGGVAQRWPGSILQHHENVTVYVDEAAASRLDLADYYKTLN</sequence>
<dbReference type="PANTHER" id="PTHR11280">
    <property type="entry name" value="GLUCOSAMINE-6-PHOSPHATE ISOMERASE"/>
    <property type="match status" value="1"/>
</dbReference>
<keyword evidence="2" id="KW-0119">Carbohydrate metabolism</keyword>
<organism evidence="4 5">
    <name type="scientific">Flaviflexus equikiangi</name>
    <dbReference type="NCBI Taxonomy" id="2758573"/>
    <lineage>
        <taxon>Bacteria</taxon>
        <taxon>Bacillati</taxon>
        <taxon>Actinomycetota</taxon>
        <taxon>Actinomycetes</taxon>
        <taxon>Actinomycetales</taxon>
        <taxon>Actinomycetaceae</taxon>
        <taxon>Flaviflexus</taxon>
    </lineage>
</organism>
<protein>
    <submittedName>
        <fullName evidence="4">Glucosamine-6-phosphate deaminase</fullName>
    </submittedName>
</protein>
<accession>A0ABS2TFS4</accession>
<evidence type="ECO:0000313" key="5">
    <source>
        <dbReference type="Proteomes" id="UP000705983"/>
    </source>
</evidence>
<dbReference type="InterPro" id="IPR037171">
    <property type="entry name" value="NagB/RpiA_transferase-like"/>
</dbReference>
<dbReference type="SUPFAM" id="SSF100950">
    <property type="entry name" value="NagB/RpiA/CoA transferase-like"/>
    <property type="match status" value="1"/>
</dbReference>
<evidence type="ECO:0000259" key="3">
    <source>
        <dbReference type="Pfam" id="PF01182"/>
    </source>
</evidence>